<gene>
    <name evidence="4" type="primary">LOC112542664</name>
</gene>
<evidence type="ECO:0000313" key="3">
    <source>
        <dbReference type="Proteomes" id="UP000695026"/>
    </source>
</evidence>
<evidence type="ECO:0000256" key="1">
    <source>
        <dbReference type="SAM" id="MobiDB-lite"/>
    </source>
</evidence>
<keyword evidence="2" id="KW-0812">Transmembrane</keyword>
<evidence type="ECO:0000256" key="2">
    <source>
        <dbReference type="SAM" id="Phobius"/>
    </source>
</evidence>
<accession>A0A9F5N6R1</accession>
<keyword evidence="3" id="KW-1185">Reference proteome</keyword>
<sequence length="287" mass="30649">MESPGGLEGQVSALQGTLRLLVGLLVPCLLLLSLLSTLLLVRWRLCRRVGDQRALQCPPTSPGLFRLAPKGAVLGHDPGSGTAQRQPLQPGGAAERVFAGPPAPCCSQRAALSYVPRASPRFFRQDRGAVLGTGSSSTDLEKHPALVPPNSPVTTSGTGGVLERVFSGCHTSTQKRPRSCSRLASAIRSSTGPFEFGSSIRPGDKRTHLNSANFTASQGPGLDSDFGASAGVSVRILSTDSEGSPNTPILLHQQAELFEWDYYDPSYKKKVQLRHPLPPICSKQYWL</sequence>
<reference evidence="4" key="1">
    <citation type="submission" date="2025-08" db="UniProtKB">
        <authorList>
            <consortium name="RefSeq"/>
        </authorList>
    </citation>
    <scope>IDENTIFICATION</scope>
    <source>
        <tissue evidence="4">Liver</tissue>
    </source>
</reference>
<dbReference type="RefSeq" id="XP_025031808.1">
    <property type="nucleotide sequence ID" value="XM_025176040.1"/>
</dbReference>
<feature type="transmembrane region" description="Helical" evidence="2">
    <location>
        <begin position="20"/>
        <end position="41"/>
    </location>
</feature>
<dbReference type="OMA" id="NVPKHKH"/>
<dbReference type="OrthoDB" id="10031583at2759"/>
<organism evidence="3 4">
    <name type="scientific">Python bivittatus</name>
    <name type="common">Burmese python</name>
    <name type="synonym">Python molurus bivittatus</name>
    <dbReference type="NCBI Taxonomy" id="176946"/>
    <lineage>
        <taxon>Eukaryota</taxon>
        <taxon>Metazoa</taxon>
        <taxon>Chordata</taxon>
        <taxon>Craniata</taxon>
        <taxon>Vertebrata</taxon>
        <taxon>Euteleostomi</taxon>
        <taxon>Lepidosauria</taxon>
        <taxon>Squamata</taxon>
        <taxon>Bifurcata</taxon>
        <taxon>Unidentata</taxon>
        <taxon>Episquamata</taxon>
        <taxon>Toxicofera</taxon>
        <taxon>Serpentes</taxon>
        <taxon>Henophidia</taxon>
        <taxon>Pythonidae</taxon>
        <taxon>Python</taxon>
    </lineage>
</organism>
<evidence type="ECO:0000313" key="4">
    <source>
        <dbReference type="RefSeq" id="XP_025031808.1"/>
    </source>
</evidence>
<name>A0A9F5N6R1_PYTBI</name>
<feature type="region of interest" description="Disordered" evidence="1">
    <location>
        <begin position="133"/>
        <end position="156"/>
    </location>
</feature>
<dbReference type="Proteomes" id="UP000695026">
    <property type="component" value="Unplaced"/>
</dbReference>
<protein>
    <submittedName>
        <fullName evidence="4">Uncharacterized protein LOC112542664</fullName>
    </submittedName>
</protein>
<proteinExistence type="predicted"/>
<feature type="region of interest" description="Disordered" evidence="1">
    <location>
        <begin position="75"/>
        <end position="94"/>
    </location>
</feature>
<keyword evidence="2" id="KW-1133">Transmembrane helix</keyword>
<dbReference type="KEGG" id="pbi:112542664"/>
<dbReference type="GeneID" id="112542664"/>
<dbReference type="AlphaFoldDB" id="A0A9F5N6R1"/>
<keyword evidence="2" id="KW-0472">Membrane</keyword>